<evidence type="ECO:0000259" key="1">
    <source>
        <dbReference type="Pfam" id="PF00733"/>
    </source>
</evidence>
<organism evidence="2 3">
    <name type="scientific">Rhodococcus ruber</name>
    <dbReference type="NCBI Taxonomy" id="1830"/>
    <lineage>
        <taxon>Bacteria</taxon>
        <taxon>Bacillati</taxon>
        <taxon>Actinomycetota</taxon>
        <taxon>Actinomycetes</taxon>
        <taxon>Mycobacteriales</taxon>
        <taxon>Nocardiaceae</taxon>
        <taxon>Rhodococcus</taxon>
    </lineage>
</organism>
<sequence>MKDNATLTAAKDRLIARLSLEDRVLIAFSGGADSALLAYTATQVMGTRALAVTAVSASLPASERSAAAEFARNHGIAHIEVCTNEMSNPDYIANDGNRCFHCKTALFDALEPMAVLMDARMALGTNLDDLGDHRPGQTAGRLRGAIAPMVDAGLSKADVREISASYGLTTATKPAAACLSSRIAYGDSVTPAALARIEQAEESLKSLGFHNFRVRAHADGTLARLEMPQADMDEAFRSRDRIRAELRSAGFLFVSLDLGEFRSGAMNALLPLTTVTR</sequence>
<dbReference type="Gene3D" id="3.40.50.620">
    <property type="entry name" value="HUPs"/>
    <property type="match status" value="1"/>
</dbReference>
<evidence type="ECO:0000313" key="3">
    <source>
        <dbReference type="Proteomes" id="UP001081071"/>
    </source>
</evidence>
<dbReference type="InterPro" id="IPR052188">
    <property type="entry name" value="Ni-pincer_cofactor_biosynth"/>
</dbReference>
<proteinExistence type="predicted"/>
<keyword evidence="3" id="KW-1185">Reference proteome</keyword>
<dbReference type="EMBL" id="JAPWIJ010000006">
    <property type="protein sequence ID" value="MCZ4520220.1"/>
    <property type="molecule type" value="Genomic_DNA"/>
</dbReference>
<dbReference type="PIRSF" id="PIRSF006661">
    <property type="entry name" value="PP-lp_UCP006661"/>
    <property type="match status" value="1"/>
</dbReference>
<dbReference type="CDD" id="cd01990">
    <property type="entry name" value="LarE-like"/>
    <property type="match status" value="1"/>
</dbReference>
<dbReference type="NCBIfam" id="TIGR00268">
    <property type="entry name" value="ATP-dependent sacrificial sulfur transferase LarE"/>
    <property type="match status" value="1"/>
</dbReference>
<feature type="domain" description="Asparagine synthetase" evidence="1">
    <location>
        <begin position="18"/>
        <end position="85"/>
    </location>
</feature>
<gene>
    <name evidence="2" type="primary">larE</name>
    <name evidence="2" type="ORF">O4220_17040</name>
</gene>
<dbReference type="InterPro" id="IPR001962">
    <property type="entry name" value="Asn_synthase"/>
</dbReference>
<dbReference type="InterPro" id="IPR014729">
    <property type="entry name" value="Rossmann-like_a/b/a_fold"/>
</dbReference>
<dbReference type="PANTHER" id="PTHR43169:SF2">
    <property type="entry name" value="NAD_GMP SYNTHASE DOMAIN-CONTAINING PROTEIN"/>
    <property type="match status" value="1"/>
</dbReference>
<keyword evidence="2" id="KW-0808">Transferase</keyword>
<dbReference type="PANTHER" id="PTHR43169">
    <property type="entry name" value="EXSB FAMILY PROTEIN"/>
    <property type="match status" value="1"/>
</dbReference>
<reference evidence="2" key="1">
    <citation type="submission" date="2022-12" db="EMBL/GenBank/DDBJ databases">
        <authorList>
            <person name="Krivoruchko A.V."/>
            <person name="Elkin A."/>
        </authorList>
    </citation>
    <scope>NUCLEOTIDE SEQUENCE</scope>
    <source>
        <strain evidence="2">IEGM 1391</strain>
    </source>
</reference>
<dbReference type="SUPFAM" id="SSF52402">
    <property type="entry name" value="Adenine nucleotide alpha hydrolases-like"/>
    <property type="match status" value="1"/>
</dbReference>
<dbReference type="InterPro" id="IPR005232">
    <property type="entry name" value="LarE"/>
</dbReference>
<evidence type="ECO:0000313" key="2">
    <source>
        <dbReference type="EMBL" id="MCZ4520220.1"/>
    </source>
</evidence>
<dbReference type="RefSeq" id="WP_269606272.1">
    <property type="nucleotide sequence ID" value="NZ_JAPWIJ010000006.1"/>
</dbReference>
<dbReference type="Pfam" id="PF00733">
    <property type="entry name" value="Asn_synthase"/>
    <property type="match status" value="1"/>
</dbReference>
<accession>A0ABT4MJM6</accession>
<dbReference type="Proteomes" id="UP001081071">
    <property type="component" value="Unassembled WGS sequence"/>
</dbReference>
<dbReference type="GO" id="GO:0016740">
    <property type="term" value="F:transferase activity"/>
    <property type="evidence" value="ECO:0007669"/>
    <property type="project" value="UniProtKB-KW"/>
</dbReference>
<name>A0ABT4MJM6_9NOCA</name>
<comment type="caution">
    <text evidence="2">The sequence shown here is derived from an EMBL/GenBank/DDBJ whole genome shotgun (WGS) entry which is preliminary data.</text>
</comment>
<protein>
    <submittedName>
        <fullName evidence="2">ATP-dependent sacrificial sulfur transferase LarE</fullName>
    </submittedName>
</protein>